<dbReference type="Pfam" id="PF00644">
    <property type="entry name" value="PARP"/>
    <property type="match status" value="1"/>
</dbReference>
<keyword evidence="6" id="KW-0963">Cytoplasm</keyword>
<dbReference type="InterPro" id="IPR001357">
    <property type="entry name" value="BRCT_dom"/>
</dbReference>
<dbReference type="InterPro" id="IPR036930">
    <property type="entry name" value="WGR_dom_sf"/>
</dbReference>
<evidence type="ECO:0000256" key="1">
    <source>
        <dbReference type="ARBA" id="ARBA00004286"/>
    </source>
</evidence>
<evidence type="ECO:0000256" key="12">
    <source>
        <dbReference type="ARBA" id="ARBA00022695"/>
    </source>
</evidence>
<dbReference type="GO" id="GO:1990404">
    <property type="term" value="F:NAD+-protein mono-ADP-ribosyltransferase activity"/>
    <property type="evidence" value="ECO:0007669"/>
    <property type="project" value="TreeGrafter"/>
</dbReference>
<evidence type="ECO:0000256" key="24">
    <source>
        <dbReference type="ARBA" id="ARBA00024159"/>
    </source>
</evidence>
<dbReference type="SUPFAM" id="SSF57716">
    <property type="entry name" value="Glucocorticoid receptor-like (DNA-binding domain)"/>
    <property type="match status" value="2"/>
</dbReference>
<dbReference type="Pfam" id="PF05406">
    <property type="entry name" value="WGR"/>
    <property type="match status" value="1"/>
</dbReference>
<feature type="domain" description="WGR" evidence="37">
    <location>
        <begin position="516"/>
        <end position="613"/>
    </location>
</feature>
<dbReference type="PROSITE" id="PS52007">
    <property type="entry name" value="PADR1"/>
    <property type="match status" value="1"/>
</dbReference>
<evidence type="ECO:0000256" key="16">
    <source>
        <dbReference type="ARBA" id="ARBA00022771"/>
    </source>
</evidence>
<dbReference type="InterPro" id="IPR036616">
    <property type="entry name" value="Poly(ADP-ribose)pol_reg_dom_sf"/>
</dbReference>
<evidence type="ECO:0000256" key="18">
    <source>
        <dbReference type="ARBA" id="ARBA00022859"/>
    </source>
</evidence>
<comment type="catalytic activity">
    <reaction evidence="28">
        <text>L-histidyl-[protein] + NAD(+) = N(tele)-(ADP-D-ribosyl)-L-histidyl-[protein] + nicotinamide + H(+)</text>
        <dbReference type="Rhea" id="RHEA:72071"/>
        <dbReference type="Rhea" id="RHEA-COMP:9745"/>
        <dbReference type="Rhea" id="RHEA-COMP:18085"/>
        <dbReference type="ChEBI" id="CHEBI:15378"/>
        <dbReference type="ChEBI" id="CHEBI:17154"/>
        <dbReference type="ChEBI" id="CHEBI:29979"/>
        <dbReference type="ChEBI" id="CHEBI:57540"/>
        <dbReference type="ChEBI" id="CHEBI:191398"/>
    </reaction>
    <physiologicalReaction direction="left-to-right" evidence="28">
        <dbReference type="Rhea" id="RHEA:72072"/>
    </physiologicalReaction>
</comment>
<evidence type="ECO:0000256" key="2">
    <source>
        <dbReference type="ARBA" id="ARBA00004514"/>
    </source>
</evidence>
<dbReference type="PROSITE" id="PS50172">
    <property type="entry name" value="BRCT"/>
    <property type="match status" value="1"/>
</dbReference>
<comment type="catalytic activity">
    <reaction evidence="25">
        <text>L-aspartyl-[protein] + NAD(+) = 4-O-(ADP-D-ribosyl)-L-aspartyl-[protein] + nicotinamide</text>
        <dbReference type="Rhea" id="RHEA:54424"/>
        <dbReference type="Rhea" id="RHEA-COMP:9867"/>
        <dbReference type="Rhea" id="RHEA-COMP:13832"/>
        <dbReference type="ChEBI" id="CHEBI:17154"/>
        <dbReference type="ChEBI" id="CHEBI:29961"/>
        <dbReference type="ChEBI" id="CHEBI:57540"/>
        <dbReference type="ChEBI" id="CHEBI:138102"/>
    </reaction>
    <physiologicalReaction direction="left-to-right" evidence="25">
        <dbReference type="Rhea" id="RHEA:54425"/>
    </physiologicalReaction>
</comment>
<dbReference type="Pfam" id="PF00645">
    <property type="entry name" value="zf-PARP"/>
    <property type="match status" value="2"/>
</dbReference>
<dbReference type="AlphaFoldDB" id="A0A9P0AQX7"/>
<dbReference type="InterPro" id="IPR036957">
    <property type="entry name" value="Znf_PARP_sf"/>
</dbReference>
<evidence type="ECO:0000313" key="38">
    <source>
        <dbReference type="EMBL" id="CAH0546205.1"/>
    </source>
</evidence>
<proteinExistence type="inferred from homology"/>
<keyword evidence="14" id="KW-0677">Repeat</keyword>
<dbReference type="GO" id="GO:0045087">
    <property type="term" value="P:innate immune response"/>
    <property type="evidence" value="ECO:0007669"/>
    <property type="project" value="UniProtKB-KW"/>
</dbReference>
<evidence type="ECO:0000259" key="35">
    <source>
        <dbReference type="PROSITE" id="PS51059"/>
    </source>
</evidence>
<keyword evidence="11 32" id="KW-0808">Transferase</keyword>
<dbReference type="CDD" id="cd01437">
    <property type="entry name" value="parp_like"/>
    <property type="match status" value="1"/>
</dbReference>
<dbReference type="Gene3D" id="3.90.228.10">
    <property type="match status" value="1"/>
</dbReference>
<dbReference type="Pfam" id="PF00533">
    <property type="entry name" value="BRCT"/>
    <property type="match status" value="1"/>
</dbReference>
<dbReference type="CDD" id="cd17747">
    <property type="entry name" value="BRCT_PARP1"/>
    <property type="match status" value="1"/>
</dbReference>
<keyword evidence="19" id="KW-0805">Transcription regulation</keyword>
<evidence type="ECO:0000259" key="33">
    <source>
        <dbReference type="PROSITE" id="PS50064"/>
    </source>
</evidence>
<comment type="similarity">
    <text evidence="26">Belongs to the ARTD/PARP family.</text>
</comment>
<evidence type="ECO:0000256" key="26">
    <source>
        <dbReference type="ARBA" id="ARBA00024347"/>
    </source>
</evidence>
<keyword evidence="39" id="KW-1185">Reference proteome</keyword>
<comment type="catalytic activity">
    <reaction evidence="24">
        <text>L-glutamyl-[protein] + NAD(+) = 5-O-(ADP-D-ribosyl)-L-glutamyl-[protein] + nicotinamide</text>
        <dbReference type="Rhea" id="RHEA:58224"/>
        <dbReference type="Rhea" id="RHEA-COMP:10208"/>
        <dbReference type="Rhea" id="RHEA-COMP:15089"/>
        <dbReference type="ChEBI" id="CHEBI:17154"/>
        <dbReference type="ChEBI" id="CHEBI:29973"/>
        <dbReference type="ChEBI" id="CHEBI:57540"/>
        <dbReference type="ChEBI" id="CHEBI:142540"/>
    </reaction>
    <physiologicalReaction direction="left-to-right" evidence="24">
        <dbReference type="Rhea" id="RHEA:58225"/>
    </physiologicalReaction>
</comment>
<dbReference type="GO" id="GO:0008270">
    <property type="term" value="F:zinc ion binding"/>
    <property type="evidence" value="ECO:0007669"/>
    <property type="project" value="UniProtKB-KW"/>
</dbReference>
<dbReference type="PANTHER" id="PTHR10459">
    <property type="entry name" value="DNA LIGASE"/>
    <property type="match status" value="1"/>
</dbReference>
<dbReference type="PROSITE" id="PS50064">
    <property type="entry name" value="ZF_PARP_2"/>
    <property type="match status" value="2"/>
</dbReference>
<evidence type="ECO:0000256" key="30">
    <source>
        <dbReference type="ARBA" id="ARBA00048575"/>
    </source>
</evidence>
<dbReference type="GO" id="GO:0070212">
    <property type="term" value="P:protein poly-ADP-ribosylation"/>
    <property type="evidence" value="ECO:0007669"/>
    <property type="project" value="TreeGrafter"/>
</dbReference>
<keyword evidence="17 32" id="KW-0862">Zinc</keyword>
<dbReference type="InterPro" id="IPR004102">
    <property type="entry name" value="Poly(ADP-ribose)pol_reg_dom"/>
</dbReference>
<evidence type="ECO:0000256" key="31">
    <source>
        <dbReference type="ARBA" id="ARBA00071874"/>
    </source>
</evidence>
<dbReference type="SUPFAM" id="SSF142921">
    <property type="entry name" value="WGR domain-like"/>
    <property type="match status" value="1"/>
</dbReference>
<keyword evidence="9" id="KW-0399">Innate immunity</keyword>
<evidence type="ECO:0000256" key="6">
    <source>
        <dbReference type="ARBA" id="ARBA00022490"/>
    </source>
</evidence>
<protein>
    <recommendedName>
        <fullName evidence="31 32">Poly [ADP-ribose] polymerase</fullName>
        <ecNumber evidence="4 32">2.4.2.30</ecNumber>
    </recommendedName>
</protein>
<evidence type="ECO:0000259" key="37">
    <source>
        <dbReference type="PROSITE" id="PS51977"/>
    </source>
</evidence>
<evidence type="ECO:0000256" key="4">
    <source>
        <dbReference type="ARBA" id="ARBA00012020"/>
    </source>
</evidence>
<comment type="subcellular location">
    <subcellularLocation>
        <location evidence="1">Chromosome</location>
    </subcellularLocation>
    <subcellularLocation>
        <location evidence="2">Cytoplasm</location>
        <location evidence="2">Cytosol</location>
    </subcellularLocation>
    <subcellularLocation>
        <location evidence="3">Nucleus</location>
        <location evidence="3">Nucleolus</location>
    </subcellularLocation>
</comment>
<evidence type="ECO:0000256" key="28">
    <source>
        <dbReference type="ARBA" id="ARBA00048241"/>
    </source>
</evidence>
<dbReference type="PROSITE" id="PS51059">
    <property type="entry name" value="PARP_CATALYTIC"/>
    <property type="match status" value="1"/>
</dbReference>
<evidence type="ECO:0000256" key="10">
    <source>
        <dbReference type="ARBA" id="ARBA00022676"/>
    </source>
</evidence>
<dbReference type="EC" id="2.4.2.30" evidence="4 32"/>
<dbReference type="GO" id="GO:0003950">
    <property type="term" value="F:NAD+ poly-ADP-ribosyltransferase activity"/>
    <property type="evidence" value="ECO:0007669"/>
    <property type="project" value="UniProtKB-UniRule"/>
</dbReference>
<keyword evidence="18" id="KW-0391">Immunity</keyword>
<dbReference type="PROSITE" id="PS51060">
    <property type="entry name" value="PARP_ALPHA_HD"/>
    <property type="match status" value="1"/>
</dbReference>
<dbReference type="Proteomes" id="UP001154078">
    <property type="component" value="Chromosome 1"/>
</dbReference>
<dbReference type="PANTHER" id="PTHR10459:SF112">
    <property type="entry name" value="POLY [ADP-RIBOSE] POLYMERASE 1"/>
    <property type="match status" value="1"/>
</dbReference>
<dbReference type="GO" id="GO:0006302">
    <property type="term" value="P:double-strand break repair"/>
    <property type="evidence" value="ECO:0007669"/>
    <property type="project" value="TreeGrafter"/>
</dbReference>
<evidence type="ECO:0000256" key="23">
    <source>
        <dbReference type="ARBA" id="ARBA00023242"/>
    </source>
</evidence>
<dbReference type="GO" id="GO:0005829">
    <property type="term" value="C:cytosol"/>
    <property type="evidence" value="ECO:0007669"/>
    <property type="project" value="UniProtKB-SubCell"/>
</dbReference>
<dbReference type="FunFam" id="3.90.228.10:FF:000002">
    <property type="entry name" value="Poly [ADP-ribose] polymerase"/>
    <property type="match status" value="1"/>
</dbReference>
<feature type="domain" description="PARP catalytic" evidence="35">
    <location>
        <begin position="759"/>
        <end position="983"/>
    </location>
</feature>
<dbReference type="Gene3D" id="1.10.20.130">
    <property type="match status" value="1"/>
</dbReference>
<dbReference type="GO" id="GO:0016779">
    <property type="term" value="F:nucleotidyltransferase activity"/>
    <property type="evidence" value="ECO:0007669"/>
    <property type="project" value="UniProtKB-KW"/>
</dbReference>
<evidence type="ECO:0000256" key="8">
    <source>
        <dbReference type="ARBA" id="ARBA00022533"/>
    </source>
</evidence>
<feature type="domain" description="PARP-type" evidence="33">
    <location>
        <begin position="5"/>
        <end position="87"/>
    </location>
</feature>
<evidence type="ECO:0000256" key="19">
    <source>
        <dbReference type="ARBA" id="ARBA00023015"/>
    </source>
</evidence>
<dbReference type="OrthoDB" id="429950at2759"/>
<keyword evidence="8" id="KW-0021">Allosteric enzyme</keyword>
<evidence type="ECO:0000256" key="17">
    <source>
        <dbReference type="ARBA" id="ARBA00022833"/>
    </source>
</evidence>
<evidence type="ECO:0000259" key="34">
    <source>
        <dbReference type="PROSITE" id="PS50172"/>
    </source>
</evidence>
<evidence type="ECO:0000256" key="14">
    <source>
        <dbReference type="ARBA" id="ARBA00022737"/>
    </source>
</evidence>
<feature type="domain" description="BRCT" evidence="34">
    <location>
        <begin position="366"/>
        <end position="443"/>
    </location>
</feature>
<keyword evidence="10 32" id="KW-0328">Glycosyltransferase</keyword>
<dbReference type="Gene3D" id="3.30.1740.10">
    <property type="entry name" value="Zinc finger, PARP-type"/>
    <property type="match status" value="2"/>
</dbReference>
<evidence type="ECO:0000256" key="29">
    <source>
        <dbReference type="ARBA" id="ARBA00048339"/>
    </source>
</evidence>
<evidence type="ECO:0000256" key="7">
    <source>
        <dbReference type="ARBA" id="ARBA00022499"/>
    </source>
</evidence>
<dbReference type="InterPro" id="IPR008288">
    <property type="entry name" value="PARP"/>
</dbReference>
<dbReference type="InterPro" id="IPR050800">
    <property type="entry name" value="ARTD/PARP"/>
</dbReference>
<dbReference type="SUPFAM" id="SSF56399">
    <property type="entry name" value="ADP-ribosylation"/>
    <property type="match status" value="1"/>
</dbReference>
<dbReference type="FunFam" id="1.20.142.10:FF:000001">
    <property type="entry name" value="Poly [ADP-ribose] polymerase"/>
    <property type="match status" value="1"/>
</dbReference>
<dbReference type="EMBL" id="OV121132">
    <property type="protein sequence ID" value="CAH0546205.1"/>
    <property type="molecule type" value="Genomic_DNA"/>
</dbReference>
<dbReference type="InterPro" id="IPR036420">
    <property type="entry name" value="BRCT_dom_sf"/>
</dbReference>
<dbReference type="InterPro" id="IPR012982">
    <property type="entry name" value="PARP1-like_PADR1_Zn_ribbon"/>
</dbReference>
<keyword evidence="21 32" id="KW-0238">DNA-binding</keyword>
<dbReference type="GO" id="GO:0051287">
    <property type="term" value="F:NAD binding"/>
    <property type="evidence" value="ECO:0007669"/>
    <property type="project" value="UniProtKB-UniRule"/>
</dbReference>
<accession>A0A9P0AQX7</accession>
<dbReference type="GO" id="GO:0003677">
    <property type="term" value="F:DNA binding"/>
    <property type="evidence" value="ECO:0007669"/>
    <property type="project" value="UniProtKB-UniRule"/>
</dbReference>
<evidence type="ECO:0000313" key="39">
    <source>
        <dbReference type="Proteomes" id="UP001154078"/>
    </source>
</evidence>
<evidence type="ECO:0000256" key="20">
    <source>
        <dbReference type="ARBA" id="ARBA00023027"/>
    </source>
</evidence>
<dbReference type="InterPro" id="IPR012317">
    <property type="entry name" value="Poly(ADP-ribose)pol_cat_dom"/>
</dbReference>
<evidence type="ECO:0000256" key="13">
    <source>
        <dbReference type="ARBA" id="ARBA00022723"/>
    </source>
</evidence>
<dbReference type="Pfam" id="PF08063">
    <property type="entry name" value="Zn_ribbon_PADR1"/>
    <property type="match status" value="1"/>
</dbReference>
<keyword evidence="7" id="KW-1017">Isopeptide bond</keyword>
<keyword evidence="20 32" id="KW-0520">NAD</keyword>
<dbReference type="FunFam" id="3.30.1740.10:FF:000004">
    <property type="entry name" value="Poly [ADP-ribose] polymerase"/>
    <property type="match status" value="1"/>
</dbReference>
<keyword evidence="22" id="KW-0804">Transcription</keyword>
<dbReference type="InterPro" id="IPR001510">
    <property type="entry name" value="Znf_PARP"/>
</dbReference>
<dbReference type="Gene3D" id="3.40.50.10190">
    <property type="entry name" value="BRCT domain"/>
    <property type="match status" value="1"/>
</dbReference>
<feature type="domain" description="PARP alpha-helical" evidence="36">
    <location>
        <begin position="635"/>
        <end position="753"/>
    </location>
</feature>
<evidence type="ECO:0000256" key="15">
    <source>
        <dbReference type="ARBA" id="ARBA00022765"/>
    </source>
</evidence>
<dbReference type="Pfam" id="PF02877">
    <property type="entry name" value="PARP_reg"/>
    <property type="match status" value="1"/>
</dbReference>
<comment type="catalytic activity">
    <reaction evidence="27 32">
        <text>NAD(+) + (ADP-D-ribosyl)n-acceptor = nicotinamide + (ADP-D-ribosyl)n+1-acceptor + H(+).</text>
        <dbReference type="EC" id="2.4.2.30"/>
    </reaction>
</comment>
<comment type="catalytic activity">
    <reaction evidence="29">
        <text>L-tyrosyl-[protein] + NAD(+) = O-(ADP-D-ribosyl)-L-tyrosyl-[protein] + nicotinamide + H(+)</text>
        <dbReference type="Rhea" id="RHEA:58236"/>
        <dbReference type="Rhea" id="RHEA-COMP:10136"/>
        <dbReference type="Rhea" id="RHEA-COMP:15092"/>
        <dbReference type="ChEBI" id="CHEBI:15378"/>
        <dbReference type="ChEBI" id="CHEBI:17154"/>
        <dbReference type="ChEBI" id="CHEBI:46858"/>
        <dbReference type="ChEBI" id="CHEBI:57540"/>
        <dbReference type="ChEBI" id="CHEBI:142557"/>
    </reaction>
    <physiologicalReaction direction="left-to-right" evidence="29">
        <dbReference type="Rhea" id="RHEA:58237"/>
    </physiologicalReaction>
</comment>
<dbReference type="SMART" id="SM01335">
    <property type="entry name" value="PADR1"/>
    <property type="match status" value="1"/>
</dbReference>
<evidence type="ECO:0000256" key="11">
    <source>
        <dbReference type="ARBA" id="ARBA00022679"/>
    </source>
</evidence>
<dbReference type="Gene3D" id="1.20.142.10">
    <property type="entry name" value="Poly(ADP-ribose) polymerase, regulatory domain"/>
    <property type="match status" value="1"/>
</dbReference>
<reference evidence="38" key="1">
    <citation type="submission" date="2021-12" db="EMBL/GenBank/DDBJ databases">
        <authorList>
            <person name="King R."/>
        </authorList>
    </citation>
    <scope>NUCLEOTIDE SEQUENCE</scope>
</reference>
<comment type="catalytic activity">
    <reaction evidence="30">
        <text>L-seryl-[protein] + NAD(+) = O-(ADP-D-ribosyl)-L-seryl-[protein] + nicotinamide + H(+)</text>
        <dbReference type="Rhea" id="RHEA:58232"/>
        <dbReference type="Rhea" id="RHEA-COMP:9863"/>
        <dbReference type="Rhea" id="RHEA-COMP:15091"/>
        <dbReference type="ChEBI" id="CHEBI:15378"/>
        <dbReference type="ChEBI" id="CHEBI:17154"/>
        <dbReference type="ChEBI" id="CHEBI:29999"/>
        <dbReference type="ChEBI" id="CHEBI:57540"/>
        <dbReference type="ChEBI" id="CHEBI:142556"/>
    </reaction>
    <physiologicalReaction direction="left-to-right" evidence="30">
        <dbReference type="Rhea" id="RHEA:58233"/>
    </physiologicalReaction>
</comment>
<name>A0A9P0AQX7_BRAAE</name>
<keyword evidence="13 32" id="KW-0479">Metal-binding</keyword>
<dbReference type="PIRSF" id="PIRSF000489">
    <property type="entry name" value="NAD_ADPRT"/>
    <property type="match status" value="1"/>
</dbReference>
<feature type="domain" description="PARP-type" evidence="33">
    <location>
        <begin position="112"/>
        <end position="201"/>
    </location>
</feature>
<dbReference type="InterPro" id="IPR008893">
    <property type="entry name" value="WGR_domain"/>
</dbReference>
<organism evidence="38 39">
    <name type="scientific">Brassicogethes aeneus</name>
    <name type="common">Rape pollen beetle</name>
    <name type="synonym">Meligethes aeneus</name>
    <dbReference type="NCBI Taxonomy" id="1431903"/>
    <lineage>
        <taxon>Eukaryota</taxon>
        <taxon>Metazoa</taxon>
        <taxon>Ecdysozoa</taxon>
        <taxon>Arthropoda</taxon>
        <taxon>Hexapoda</taxon>
        <taxon>Insecta</taxon>
        <taxon>Pterygota</taxon>
        <taxon>Neoptera</taxon>
        <taxon>Endopterygota</taxon>
        <taxon>Coleoptera</taxon>
        <taxon>Polyphaga</taxon>
        <taxon>Cucujiformia</taxon>
        <taxon>Nitidulidae</taxon>
        <taxon>Meligethinae</taxon>
        <taxon>Brassicogethes</taxon>
    </lineage>
</organism>
<evidence type="ECO:0000256" key="27">
    <source>
        <dbReference type="ARBA" id="ARBA00033987"/>
    </source>
</evidence>
<keyword evidence="5" id="KW-0158">Chromosome</keyword>
<gene>
    <name evidence="38" type="ORF">MELIAE_LOCUS423</name>
</gene>
<evidence type="ECO:0000259" key="36">
    <source>
        <dbReference type="PROSITE" id="PS51060"/>
    </source>
</evidence>
<dbReference type="InterPro" id="IPR049296">
    <property type="entry name" value="PARP1-like_PADR1_N"/>
</dbReference>
<dbReference type="SUPFAM" id="SSF47587">
    <property type="entry name" value="Domain of poly(ADP-ribose) polymerase"/>
    <property type="match status" value="1"/>
</dbReference>
<sequence>MDLPFKTEYAKSGRSSCKGCKSSIDQGTLRLAVMIQSPKFDGKMPNWYHQTCFFLKQRPKTVDDIEKFETLRLEDQQKIKEQINTCGAIVPDKKGKKRGADTAAKKNALKDFRIEYSKSSRAVCRGCEQKIMKDEIRISKKDFDTDVGKKYGGQDMWHHLACFAKLRSELGYFESADKLPGFQGLNKDDQKDAKTQIAAIKQEDLPDVKKMKVDPEQEAKDKLFKDQNTLFYKNRDKLQDLQKKELVEFLEFAGQGIPSGTDRLLDRLADYMTFGITLPCAVCKGQLVYSREGYKCHGDLTEWTKCTNIVKEPKRAALPIPPELKQAYPFLKKYKYVPTTRVIKDFNPTNSVKKMDEVDAPPKVQREKPPLYEMEFVLINFGSNHKAELKDKIVKMGGKVVTKIQKSVMAVIASQETVDKMGSRIQEAESAQVHVVDESLVHEAPDNVGKIPDLVIKKSICNWGSDPSKRLPAEPSSSYKSLAKSRSQYTSKMPSKVKLKVVGGVAVDPDSGLEERAHVYQRGNEKYTVVLGITDVVNNRNSYYKLQLLEANKGGSYWVFRAWGRIGTTIGGTKLESFDTLHDAKKKFEEMYEEKSGNYWEHREHFVKVPGKLYPIDVDYNEDSPEEKLDIVESESNLKKPVQDLMKLIFDVKQMKNLMLEFELDMEKMPLGKLSKKQIQSAFKVLNELQHLIDGNETVEARFIDATNRFYTFIPHSFGIENPPLIKDKETVQKKLEMLDSLMELEVAYNLMKSSGSEHTVDSYYGQLKTDIDVLERTSEEFGLIEKYIQNTHAKTHSNYKLEIEDVYTVKRHGEEKRFKPFKKLPNHKLLWHGSRVTNFAGILSQGLRIAPPEAPVTGYMFGKGIYFADMVSKSANYCSTSVNQSTGLLLLCDVALGEMYERYHADYIEKLPKGKHSCLGLGRTEPDPKNSKTINGIEIPLGKGITVPGREESSLLYNEYIVYDVAQVNVKYMLKLNFKYKF</sequence>
<dbReference type="SMART" id="SM00773">
    <property type="entry name" value="WGR"/>
    <property type="match status" value="1"/>
</dbReference>
<dbReference type="Gene3D" id="2.20.25.630">
    <property type="match status" value="1"/>
</dbReference>
<dbReference type="InterPro" id="IPR038650">
    <property type="entry name" value="PADR1_C_dom_sf"/>
</dbReference>
<dbReference type="CDD" id="cd08001">
    <property type="entry name" value="WGR_PARP1_like"/>
    <property type="match status" value="1"/>
</dbReference>
<evidence type="ECO:0000256" key="25">
    <source>
        <dbReference type="ARBA" id="ARBA00024164"/>
    </source>
</evidence>
<evidence type="ECO:0000256" key="5">
    <source>
        <dbReference type="ARBA" id="ARBA00022454"/>
    </source>
</evidence>
<evidence type="ECO:0000256" key="22">
    <source>
        <dbReference type="ARBA" id="ARBA00023163"/>
    </source>
</evidence>
<keyword evidence="16" id="KW-0863">Zinc-finger</keyword>
<evidence type="ECO:0000256" key="9">
    <source>
        <dbReference type="ARBA" id="ARBA00022588"/>
    </source>
</evidence>
<dbReference type="PROSITE" id="PS51977">
    <property type="entry name" value="WGR"/>
    <property type="match status" value="1"/>
</dbReference>
<evidence type="ECO:0000256" key="32">
    <source>
        <dbReference type="PIRNR" id="PIRNR000489"/>
    </source>
</evidence>
<keyword evidence="23 32" id="KW-0539">Nucleus</keyword>
<keyword evidence="12" id="KW-0548">Nucleotidyltransferase</keyword>
<evidence type="ECO:0000256" key="21">
    <source>
        <dbReference type="ARBA" id="ARBA00023125"/>
    </source>
</evidence>
<dbReference type="SUPFAM" id="SSF52113">
    <property type="entry name" value="BRCT domain"/>
    <property type="match status" value="1"/>
</dbReference>
<keyword evidence="15" id="KW-0013">ADP-ribosylation</keyword>
<evidence type="ECO:0000256" key="3">
    <source>
        <dbReference type="ARBA" id="ARBA00004604"/>
    </source>
</evidence>
<dbReference type="GO" id="GO:0005730">
    <property type="term" value="C:nucleolus"/>
    <property type="evidence" value="ECO:0007669"/>
    <property type="project" value="UniProtKB-SubCell"/>
</dbReference>
<dbReference type="Pfam" id="PF21728">
    <property type="entry name" value="PADR1_N"/>
    <property type="match status" value="1"/>
</dbReference>
<dbReference type="SMART" id="SM01336">
    <property type="entry name" value="zf-PARP"/>
    <property type="match status" value="2"/>
</dbReference>
<dbReference type="GO" id="GO:0005694">
    <property type="term" value="C:chromosome"/>
    <property type="evidence" value="ECO:0007669"/>
    <property type="project" value="UniProtKB-SubCell"/>
</dbReference>